<keyword evidence="6" id="KW-0862">Zinc</keyword>
<dbReference type="FunFam" id="2.10.230.10:FF:000002">
    <property type="entry name" value="Molecular chaperone DnaJ"/>
    <property type="match status" value="1"/>
</dbReference>
<dbReference type="GO" id="GO:0009408">
    <property type="term" value="P:response to heat"/>
    <property type="evidence" value="ECO:0007669"/>
    <property type="project" value="InterPro"/>
</dbReference>
<evidence type="ECO:0000256" key="5">
    <source>
        <dbReference type="ARBA" id="ARBA00022771"/>
    </source>
</evidence>
<dbReference type="SUPFAM" id="SSF57938">
    <property type="entry name" value="DnaJ/Hsp40 cysteine-rich domain"/>
    <property type="match status" value="1"/>
</dbReference>
<dbReference type="CDD" id="cd06257">
    <property type="entry name" value="DnaJ"/>
    <property type="match status" value="1"/>
</dbReference>
<accession>A0A6J7CQI6</accession>
<dbReference type="GO" id="GO:0042026">
    <property type="term" value="P:protein refolding"/>
    <property type="evidence" value="ECO:0007669"/>
    <property type="project" value="TreeGrafter"/>
</dbReference>
<evidence type="ECO:0000256" key="6">
    <source>
        <dbReference type="ARBA" id="ARBA00022833"/>
    </source>
</evidence>
<evidence type="ECO:0000313" key="11">
    <source>
        <dbReference type="EMBL" id="CAB4860111.1"/>
    </source>
</evidence>
<feature type="domain" description="J" evidence="9">
    <location>
        <begin position="4"/>
        <end position="68"/>
    </location>
</feature>
<dbReference type="PROSITE" id="PS50076">
    <property type="entry name" value="DNAJ_2"/>
    <property type="match status" value="1"/>
</dbReference>
<keyword evidence="7" id="KW-0346">Stress response</keyword>
<dbReference type="InterPro" id="IPR018253">
    <property type="entry name" value="DnaJ_domain_CS"/>
</dbReference>
<keyword evidence="5" id="KW-0863">Zinc-finger</keyword>
<dbReference type="Gene3D" id="2.60.260.20">
    <property type="entry name" value="Urease metallochaperone UreE, N-terminal domain"/>
    <property type="match status" value="2"/>
</dbReference>
<keyword evidence="1" id="KW-0963">Cytoplasm</keyword>
<proteinExistence type="inferred from homology"/>
<dbReference type="HAMAP" id="MF_01152">
    <property type="entry name" value="DnaJ"/>
    <property type="match status" value="1"/>
</dbReference>
<dbReference type="GO" id="GO:0005524">
    <property type="term" value="F:ATP binding"/>
    <property type="evidence" value="ECO:0007669"/>
    <property type="project" value="InterPro"/>
</dbReference>
<dbReference type="InterPro" id="IPR008971">
    <property type="entry name" value="HSP40/DnaJ_pept-bd"/>
</dbReference>
<dbReference type="SMART" id="SM00271">
    <property type="entry name" value="DnaJ"/>
    <property type="match status" value="1"/>
</dbReference>
<evidence type="ECO:0000256" key="7">
    <source>
        <dbReference type="ARBA" id="ARBA00023016"/>
    </source>
</evidence>
<dbReference type="InterPro" id="IPR036410">
    <property type="entry name" value="HSP_DnaJ_Cys-rich_dom_sf"/>
</dbReference>
<evidence type="ECO:0000259" key="9">
    <source>
        <dbReference type="PROSITE" id="PS50076"/>
    </source>
</evidence>
<dbReference type="AlphaFoldDB" id="A0A6J7CQI6"/>
<dbReference type="SUPFAM" id="SSF49493">
    <property type="entry name" value="HSP40/DnaJ peptide-binding domain"/>
    <property type="match status" value="2"/>
</dbReference>
<dbReference type="Pfam" id="PF01556">
    <property type="entry name" value="DnaJ_C"/>
    <property type="match status" value="1"/>
</dbReference>
<evidence type="ECO:0000259" key="10">
    <source>
        <dbReference type="PROSITE" id="PS51188"/>
    </source>
</evidence>
<dbReference type="PROSITE" id="PS00636">
    <property type="entry name" value="DNAJ_1"/>
    <property type="match status" value="1"/>
</dbReference>
<keyword evidence="2" id="KW-0235">DNA replication</keyword>
<feature type="domain" description="CR-type" evidence="10">
    <location>
        <begin position="123"/>
        <end position="205"/>
    </location>
</feature>
<dbReference type="NCBIfam" id="TIGR02349">
    <property type="entry name" value="DnaJ_bact"/>
    <property type="match status" value="1"/>
</dbReference>
<dbReference type="GO" id="GO:0031072">
    <property type="term" value="F:heat shock protein binding"/>
    <property type="evidence" value="ECO:0007669"/>
    <property type="project" value="InterPro"/>
</dbReference>
<dbReference type="InterPro" id="IPR012724">
    <property type="entry name" value="DnaJ"/>
</dbReference>
<keyword evidence="4" id="KW-0677">Repeat</keyword>
<dbReference type="GO" id="GO:0008270">
    <property type="term" value="F:zinc ion binding"/>
    <property type="evidence" value="ECO:0007669"/>
    <property type="project" value="UniProtKB-KW"/>
</dbReference>
<dbReference type="GO" id="GO:0051082">
    <property type="term" value="F:unfolded protein binding"/>
    <property type="evidence" value="ECO:0007669"/>
    <property type="project" value="InterPro"/>
</dbReference>
<dbReference type="Gene3D" id="2.10.230.10">
    <property type="entry name" value="Heat shock protein DnaJ, cysteine-rich domain"/>
    <property type="match status" value="1"/>
</dbReference>
<dbReference type="InterPro" id="IPR036869">
    <property type="entry name" value="J_dom_sf"/>
</dbReference>
<evidence type="ECO:0000256" key="4">
    <source>
        <dbReference type="ARBA" id="ARBA00022737"/>
    </source>
</evidence>
<dbReference type="EMBL" id="CAFBLU010000001">
    <property type="protein sequence ID" value="CAB4860111.1"/>
    <property type="molecule type" value="Genomic_DNA"/>
</dbReference>
<dbReference type="CDD" id="cd10747">
    <property type="entry name" value="DnaJ_C"/>
    <property type="match status" value="1"/>
</dbReference>
<keyword evidence="8" id="KW-0143">Chaperone</keyword>
<dbReference type="PRINTS" id="PR00625">
    <property type="entry name" value="JDOMAIN"/>
</dbReference>
<name>A0A6J7CQI6_9ZZZZ</name>
<dbReference type="SUPFAM" id="SSF46565">
    <property type="entry name" value="Chaperone J-domain"/>
    <property type="match status" value="1"/>
</dbReference>
<dbReference type="InterPro" id="IPR002939">
    <property type="entry name" value="DnaJ_C"/>
</dbReference>
<keyword evidence="3" id="KW-0479">Metal-binding</keyword>
<dbReference type="PANTHER" id="PTHR43096:SF48">
    <property type="entry name" value="CHAPERONE PROTEIN DNAJ"/>
    <property type="match status" value="1"/>
</dbReference>
<dbReference type="GO" id="GO:0006260">
    <property type="term" value="P:DNA replication"/>
    <property type="evidence" value="ECO:0007669"/>
    <property type="project" value="UniProtKB-KW"/>
</dbReference>
<dbReference type="Pfam" id="PF00226">
    <property type="entry name" value="DnaJ"/>
    <property type="match status" value="1"/>
</dbReference>
<dbReference type="InterPro" id="IPR001623">
    <property type="entry name" value="DnaJ_domain"/>
</dbReference>
<gene>
    <name evidence="11" type="ORF">UFOPK3444_00127</name>
</gene>
<dbReference type="PROSITE" id="PS51188">
    <property type="entry name" value="ZF_CR"/>
    <property type="match status" value="1"/>
</dbReference>
<protein>
    <submittedName>
        <fullName evidence="11">Unannotated protein</fullName>
    </submittedName>
</protein>
<reference evidence="11" key="1">
    <citation type="submission" date="2020-05" db="EMBL/GenBank/DDBJ databases">
        <authorList>
            <person name="Chiriac C."/>
            <person name="Salcher M."/>
            <person name="Ghai R."/>
            <person name="Kavagutti S V."/>
        </authorList>
    </citation>
    <scope>NUCLEOTIDE SEQUENCE</scope>
</reference>
<sequence length="369" mass="39156">MPRDPYEVLGVERTADEKQIRKAFRSLARELHPDVNPEPEAEDRFKELAEAYEVLSDEERRATFDRYGHEGLKGQGWSPGFDGFANFGDLFGAFFGGGGSAGPRQGADLGIAVEITLDDAFAGIKKQLEYEAVTTCETCHGNCAKPGTPLISCKQCGGHGAVRTMQRSPFGQIVREAACPACEGAGRTPEVPCEDCHGRGSTTGLRTVEVDIPAGIDDGQRIRVSGRGNAGTSGSPAGDLYVVVHVEADERFVRDGDDLVGVVDISIAKAALGTTVTVPALDGDVELVIPSGTQPGAMLRIAGRGMPSLHGRRSGDVRVVVSVHVPEHLEEAQRSALESMVDDLPDAAELQPGLFDRIRRAVSGSVSGH</sequence>
<evidence type="ECO:0000256" key="3">
    <source>
        <dbReference type="ARBA" id="ARBA00022723"/>
    </source>
</evidence>
<dbReference type="Pfam" id="PF00684">
    <property type="entry name" value="DnaJ_CXXCXGXG"/>
    <property type="match status" value="1"/>
</dbReference>
<dbReference type="GO" id="GO:0005737">
    <property type="term" value="C:cytoplasm"/>
    <property type="evidence" value="ECO:0007669"/>
    <property type="project" value="TreeGrafter"/>
</dbReference>
<dbReference type="Gene3D" id="1.10.287.110">
    <property type="entry name" value="DnaJ domain"/>
    <property type="match status" value="1"/>
</dbReference>
<evidence type="ECO:0000256" key="2">
    <source>
        <dbReference type="ARBA" id="ARBA00022705"/>
    </source>
</evidence>
<dbReference type="PANTHER" id="PTHR43096">
    <property type="entry name" value="DNAJ HOMOLOG 1, MITOCHONDRIAL-RELATED"/>
    <property type="match status" value="1"/>
</dbReference>
<dbReference type="CDD" id="cd10719">
    <property type="entry name" value="DnaJ_zf"/>
    <property type="match status" value="1"/>
</dbReference>
<dbReference type="NCBIfam" id="NF008035">
    <property type="entry name" value="PRK10767.1"/>
    <property type="match status" value="1"/>
</dbReference>
<evidence type="ECO:0000256" key="1">
    <source>
        <dbReference type="ARBA" id="ARBA00022490"/>
    </source>
</evidence>
<evidence type="ECO:0000256" key="8">
    <source>
        <dbReference type="ARBA" id="ARBA00023186"/>
    </source>
</evidence>
<organism evidence="11">
    <name type="scientific">freshwater metagenome</name>
    <dbReference type="NCBI Taxonomy" id="449393"/>
    <lineage>
        <taxon>unclassified sequences</taxon>
        <taxon>metagenomes</taxon>
        <taxon>ecological metagenomes</taxon>
    </lineage>
</organism>
<dbReference type="FunFam" id="2.60.260.20:FF:000005">
    <property type="entry name" value="Chaperone protein dnaJ 1, mitochondrial"/>
    <property type="match status" value="1"/>
</dbReference>
<dbReference type="InterPro" id="IPR001305">
    <property type="entry name" value="HSP_DnaJ_Cys-rich_dom"/>
</dbReference>